<evidence type="ECO:0000313" key="9">
    <source>
        <dbReference type="EMBL" id="PRP82575.1"/>
    </source>
</evidence>
<feature type="binding site" evidence="7">
    <location>
        <position position="322"/>
    </location>
    <ligand>
        <name>GTP</name>
        <dbReference type="ChEBI" id="CHEBI:37565"/>
    </ligand>
</feature>
<dbReference type="OrthoDB" id="5817230at2759"/>
<feature type="binding site" evidence="8">
    <location>
        <position position="44"/>
    </location>
    <ligand>
        <name>Mg(2+)</name>
        <dbReference type="ChEBI" id="CHEBI:18420"/>
    </ligand>
</feature>
<dbReference type="FunFam" id="3.40.50.300:FF:000563">
    <property type="entry name" value="Guanine nucleotide-binding protein alpha subunit"/>
    <property type="match status" value="1"/>
</dbReference>
<dbReference type="GO" id="GO:0007188">
    <property type="term" value="P:adenylate cyclase-modulating G protein-coupled receptor signaling pathway"/>
    <property type="evidence" value="ECO:0007669"/>
    <property type="project" value="TreeGrafter"/>
</dbReference>
<keyword evidence="4 8" id="KW-0460">Magnesium</keyword>
<dbReference type="PANTHER" id="PTHR10218">
    <property type="entry name" value="GTP-BINDING PROTEIN ALPHA SUBUNIT"/>
    <property type="match status" value="1"/>
</dbReference>
<evidence type="ECO:0000256" key="8">
    <source>
        <dbReference type="PIRSR" id="PIRSR601019-2"/>
    </source>
</evidence>
<dbReference type="Gene3D" id="3.40.50.300">
    <property type="entry name" value="P-loop containing nucleotide triphosphate hydrolases"/>
    <property type="match status" value="1"/>
</dbReference>
<gene>
    <name evidence="9" type="ORF">PROFUN_04880</name>
</gene>
<dbReference type="GO" id="GO:0032502">
    <property type="term" value="P:developmental process"/>
    <property type="evidence" value="ECO:0007669"/>
    <property type="project" value="UniProtKB-ARBA"/>
</dbReference>
<dbReference type="Proteomes" id="UP000241769">
    <property type="component" value="Unassembled WGS sequence"/>
</dbReference>
<evidence type="ECO:0000256" key="6">
    <source>
        <dbReference type="ARBA" id="ARBA00023224"/>
    </source>
</evidence>
<accession>A0A2P6NF70</accession>
<organism evidence="9 10">
    <name type="scientific">Planoprotostelium fungivorum</name>
    <dbReference type="NCBI Taxonomy" id="1890364"/>
    <lineage>
        <taxon>Eukaryota</taxon>
        <taxon>Amoebozoa</taxon>
        <taxon>Evosea</taxon>
        <taxon>Variosea</taxon>
        <taxon>Cavosteliida</taxon>
        <taxon>Cavosteliaceae</taxon>
        <taxon>Planoprotostelium</taxon>
    </lineage>
</organism>
<evidence type="ECO:0000256" key="4">
    <source>
        <dbReference type="ARBA" id="ARBA00022842"/>
    </source>
</evidence>
<dbReference type="GO" id="GO:0005737">
    <property type="term" value="C:cytoplasm"/>
    <property type="evidence" value="ECO:0007669"/>
    <property type="project" value="TreeGrafter"/>
</dbReference>
<dbReference type="GO" id="GO:0006935">
    <property type="term" value="P:chemotaxis"/>
    <property type="evidence" value="ECO:0007669"/>
    <property type="project" value="UniProtKB-ARBA"/>
</dbReference>
<reference evidence="9 10" key="1">
    <citation type="journal article" date="2018" name="Genome Biol. Evol.">
        <title>Multiple Roots of Fruiting Body Formation in Amoebozoa.</title>
        <authorList>
            <person name="Hillmann F."/>
            <person name="Forbes G."/>
            <person name="Novohradska S."/>
            <person name="Ferling I."/>
            <person name="Riege K."/>
            <person name="Groth M."/>
            <person name="Westermann M."/>
            <person name="Marz M."/>
            <person name="Spaller T."/>
            <person name="Winckler T."/>
            <person name="Schaap P."/>
            <person name="Glockner G."/>
        </authorList>
    </citation>
    <scope>NUCLEOTIDE SEQUENCE [LARGE SCALE GENOMIC DNA]</scope>
    <source>
        <strain evidence="9 10">Jena</strain>
    </source>
</reference>
<dbReference type="AlphaFoldDB" id="A0A2P6NF70"/>
<proteinExistence type="predicted"/>
<dbReference type="PRINTS" id="PR00318">
    <property type="entry name" value="GPROTEINA"/>
</dbReference>
<feature type="binding site" evidence="8">
    <location>
        <position position="179"/>
    </location>
    <ligand>
        <name>Mg(2+)</name>
        <dbReference type="ChEBI" id="CHEBI:18420"/>
    </ligand>
</feature>
<keyword evidence="6" id="KW-0807">Transducer</keyword>
<dbReference type="InterPro" id="IPR027417">
    <property type="entry name" value="P-loop_NTPase"/>
</dbReference>
<comment type="subunit">
    <text evidence="1">G proteins are composed of 3 units; alpha, beta and gamma. The alpha chain contains the guanine nucleotide binding site.</text>
</comment>
<evidence type="ECO:0000256" key="7">
    <source>
        <dbReference type="PIRSR" id="PIRSR601019-1"/>
    </source>
</evidence>
<dbReference type="EMBL" id="MDYQ01000100">
    <property type="protein sequence ID" value="PRP82575.1"/>
    <property type="molecule type" value="Genomic_DNA"/>
</dbReference>
<evidence type="ECO:0000256" key="5">
    <source>
        <dbReference type="ARBA" id="ARBA00023134"/>
    </source>
</evidence>
<evidence type="ECO:0000313" key="10">
    <source>
        <dbReference type="Proteomes" id="UP000241769"/>
    </source>
</evidence>
<feature type="binding site" evidence="7">
    <location>
        <begin position="148"/>
        <end position="149"/>
    </location>
    <ligand>
        <name>GTP</name>
        <dbReference type="ChEBI" id="CHEBI:37565"/>
    </ligand>
</feature>
<dbReference type="SMART" id="SM00275">
    <property type="entry name" value="G_alpha"/>
    <property type="match status" value="1"/>
</dbReference>
<dbReference type="PROSITE" id="PS51882">
    <property type="entry name" value="G_ALPHA"/>
    <property type="match status" value="1"/>
</dbReference>
<protein>
    <submittedName>
        <fullName evidence="9">Guanine nucleotide-binding protein alpha-1 subunit</fullName>
    </submittedName>
</protein>
<dbReference type="PANTHER" id="PTHR10218:SF302">
    <property type="entry name" value="GUANINE NUCLEOTIDE-BINDING PROTEIN ALPHA-5 SUBUNIT"/>
    <property type="match status" value="1"/>
</dbReference>
<evidence type="ECO:0000256" key="3">
    <source>
        <dbReference type="ARBA" id="ARBA00022741"/>
    </source>
</evidence>
<evidence type="ECO:0000256" key="1">
    <source>
        <dbReference type="ARBA" id="ARBA00011356"/>
    </source>
</evidence>
<keyword evidence="2 8" id="KW-0479">Metal-binding</keyword>
<dbReference type="GO" id="GO:0003924">
    <property type="term" value="F:GTPase activity"/>
    <property type="evidence" value="ECO:0007669"/>
    <property type="project" value="InterPro"/>
</dbReference>
<dbReference type="STRING" id="1890364.A0A2P6NF70"/>
<dbReference type="SUPFAM" id="SSF47895">
    <property type="entry name" value="Transducin (alpha subunit), insertion domain"/>
    <property type="match status" value="1"/>
</dbReference>
<keyword evidence="5 7" id="KW-0342">GTP-binding</keyword>
<dbReference type="Gene3D" id="1.10.400.10">
    <property type="entry name" value="GI Alpha 1, domain 2-like"/>
    <property type="match status" value="1"/>
</dbReference>
<comment type="caution">
    <text evidence="9">The sequence shown here is derived from an EMBL/GenBank/DDBJ whole genome shotgun (WGS) entry which is preliminary data.</text>
</comment>
<dbReference type="CDD" id="cd00066">
    <property type="entry name" value="G-alpha"/>
    <property type="match status" value="1"/>
</dbReference>
<dbReference type="GO" id="GO:0031683">
    <property type="term" value="F:G-protein beta/gamma-subunit complex binding"/>
    <property type="evidence" value="ECO:0007669"/>
    <property type="project" value="InterPro"/>
</dbReference>
<dbReference type="GO" id="GO:0005525">
    <property type="term" value="F:GTP binding"/>
    <property type="evidence" value="ECO:0007669"/>
    <property type="project" value="UniProtKB-KW"/>
</dbReference>
<dbReference type="GO" id="GO:0046872">
    <property type="term" value="F:metal ion binding"/>
    <property type="evidence" value="ECO:0007669"/>
    <property type="project" value="UniProtKB-KW"/>
</dbReference>
<evidence type="ECO:0000256" key="2">
    <source>
        <dbReference type="ARBA" id="ARBA00022723"/>
    </source>
</evidence>
<feature type="binding site" evidence="7">
    <location>
        <begin position="267"/>
        <end position="270"/>
    </location>
    <ligand>
        <name>GTP</name>
        <dbReference type="ChEBI" id="CHEBI:37565"/>
    </ligand>
</feature>
<dbReference type="InParanoid" id="A0A2P6NF70"/>
<dbReference type="Pfam" id="PF00503">
    <property type="entry name" value="G-alpha"/>
    <property type="match status" value="1"/>
</dbReference>
<keyword evidence="10" id="KW-1185">Reference proteome</keyword>
<sequence>MCFGGSLEERKESDRINRELERDRKRAAREVKLLLLGAGDCGKSTIAKQIRIMHLGDYKKEELVEYTPIIVSNVLNDVKSLLEAREKLAIEWSDPNNEQLASEFTDGIMFEINQGRISSKASQRIDRLWSDSAIQTTLQKTQEFHFGDSTEYFLKNVKRIAKENYVPTQEDMIRSRAKTTGVSETRFQVGSTIFQMVDVGGQRSERRKWMHCFQGVSSVLFCVSLSDYDQMLYEDEKTNRMHESLTLFRDVCTSKWFSDTAMVIFFNKKDIFEKKINTTSLRVCFPSYTGADEYEEASNFVISEFKSQSPRPETVYAHRTCATDTEDICTIFKSIQEIVLSHVLNNTMMIT</sequence>
<name>A0A2P6NF70_9EUKA</name>
<dbReference type="SUPFAM" id="SSF52540">
    <property type="entry name" value="P-loop containing nucleoside triphosphate hydrolases"/>
    <property type="match status" value="1"/>
</dbReference>
<dbReference type="GO" id="GO:0001664">
    <property type="term" value="F:G protein-coupled receptor binding"/>
    <property type="evidence" value="ECO:0007669"/>
    <property type="project" value="TreeGrafter"/>
</dbReference>
<dbReference type="GO" id="GO:0005834">
    <property type="term" value="C:heterotrimeric G-protein complex"/>
    <property type="evidence" value="ECO:0007669"/>
    <property type="project" value="TreeGrafter"/>
</dbReference>
<feature type="binding site" evidence="7">
    <location>
        <begin position="198"/>
        <end position="202"/>
    </location>
    <ligand>
        <name>GTP</name>
        <dbReference type="ChEBI" id="CHEBI:37565"/>
    </ligand>
</feature>
<dbReference type="InterPro" id="IPR001019">
    <property type="entry name" value="Gprotein_alpha_su"/>
</dbReference>
<dbReference type="InterPro" id="IPR011025">
    <property type="entry name" value="GproteinA_insert"/>
</dbReference>
<dbReference type="FunFam" id="1.10.400.10:FF:000007">
    <property type="entry name" value="Guanine nucleotide-binding protein subunit alpha"/>
    <property type="match status" value="1"/>
</dbReference>
<keyword evidence="3 7" id="KW-0547">Nucleotide-binding</keyword>